<comment type="caution">
    <text evidence="4">The sequence shown here is derived from an EMBL/GenBank/DDBJ whole genome shotgun (WGS) entry which is preliminary data.</text>
</comment>
<dbReference type="InterPro" id="IPR000873">
    <property type="entry name" value="AMP-dep_synth/lig_dom"/>
</dbReference>
<feature type="domain" description="AMP-binding enzyme C-terminal" evidence="3">
    <location>
        <begin position="465"/>
        <end position="542"/>
    </location>
</feature>
<organism evidence="4">
    <name type="scientific">marine sediment metagenome</name>
    <dbReference type="NCBI Taxonomy" id="412755"/>
    <lineage>
        <taxon>unclassified sequences</taxon>
        <taxon>metagenomes</taxon>
        <taxon>ecological metagenomes</taxon>
    </lineage>
</organism>
<dbReference type="Gene3D" id="3.40.50.12780">
    <property type="entry name" value="N-terminal domain of ligase-like"/>
    <property type="match status" value="1"/>
</dbReference>
<accession>A0A0F9LS45</accession>
<dbReference type="InterPro" id="IPR050237">
    <property type="entry name" value="ATP-dep_AMP-bd_enzyme"/>
</dbReference>
<keyword evidence="1" id="KW-0472">Membrane</keyword>
<sequence length="565" mass="64050">MEPPDYVKNRIWKDHLPDGITLDIEIPRNNSLVDMLEQGIQEHGDKIAYDFFGIEYTYNKLDKLTRRFANGLLKLGIKKGDVVALWLVNCPQFGVSYFASLILGATLTAISPLFVAREMAYQIKDSGAKYLIMADNFFREFKKVEEQLPLEKVIIVNVGGKISEIFETDKIIHYNTLMDQNSEPLMDFKAEINPKEDIAVIQYTGGTTGLPKGACLSHYNVLSNVYQMKQINDYIKENYIKGDIIGLSILPWYHIYGQTCELIQGTFTGGKGILFPTFDIPRLIEVIKEKRPNLLLGVPTLFVNILRSPLSKDVDFTCLVYANVGASAMPIEIAKEWEQKTGYPLGEGYGLSETSPTVTNSPPWAKKKLGSCGVPIANTFCGIIDENLNFLPIGEAGELVVAGPQVMLGYHNRAEENEKVFFEAGGYRWLRTGDFAKMDEEGYIFLLDRIKDLIKYKGHSVYPREIEEILYEHPSIQECAVFGVKDPEIGENIMVHIILKKDFKGKITEQEIIDWSKENMAAYKYPRIVKFVRSLPKSAVGKILRRVIREKEAKKKKIELQEQSV</sequence>
<dbReference type="InterPro" id="IPR045851">
    <property type="entry name" value="AMP-bd_C_sf"/>
</dbReference>
<dbReference type="Gene3D" id="3.30.300.30">
    <property type="match status" value="1"/>
</dbReference>
<dbReference type="Pfam" id="PF00501">
    <property type="entry name" value="AMP-binding"/>
    <property type="match status" value="1"/>
</dbReference>
<name>A0A0F9LS45_9ZZZZ</name>
<evidence type="ECO:0000259" key="2">
    <source>
        <dbReference type="Pfam" id="PF00501"/>
    </source>
</evidence>
<proteinExistence type="predicted"/>
<feature type="transmembrane region" description="Helical" evidence="1">
    <location>
        <begin position="95"/>
        <end position="116"/>
    </location>
</feature>
<keyword evidence="1" id="KW-0812">Transmembrane</keyword>
<dbReference type="InterPro" id="IPR025110">
    <property type="entry name" value="AMP-bd_C"/>
</dbReference>
<keyword evidence="1" id="KW-1133">Transmembrane helix</keyword>
<dbReference type="EMBL" id="LAZR01006752">
    <property type="protein sequence ID" value="KKM89881.1"/>
    <property type="molecule type" value="Genomic_DNA"/>
</dbReference>
<dbReference type="SUPFAM" id="SSF56801">
    <property type="entry name" value="Acetyl-CoA synthetase-like"/>
    <property type="match status" value="1"/>
</dbReference>
<dbReference type="PROSITE" id="PS00455">
    <property type="entry name" value="AMP_BINDING"/>
    <property type="match status" value="1"/>
</dbReference>
<dbReference type="PANTHER" id="PTHR43767:SF1">
    <property type="entry name" value="NONRIBOSOMAL PEPTIDE SYNTHASE PES1 (EUROFUNG)-RELATED"/>
    <property type="match status" value="1"/>
</dbReference>
<protein>
    <recommendedName>
        <fullName evidence="5">AMP-dependent synthetase/ligase domain-containing protein</fullName>
    </recommendedName>
</protein>
<reference evidence="4" key="1">
    <citation type="journal article" date="2015" name="Nature">
        <title>Complex archaea that bridge the gap between prokaryotes and eukaryotes.</title>
        <authorList>
            <person name="Spang A."/>
            <person name="Saw J.H."/>
            <person name="Jorgensen S.L."/>
            <person name="Zaremba-Niedzwiedzka K."/>
            <person name="Martijn J."/>
            <person name="Lind A.E."/>
            <person name="van Eijk R."/>
            <person name="Schleper C."/>
            <person name="Guy L."/>
            <person name="Ettema T.J."/>
        </authorList>
    </citation>
    <scope>NUCLEOTIDE SEQUENCE</scope>
</reference>
<evidence type="ECO:0000256" key="1">
    <source>
        <dbReference type="SAM" id="Phobius"/>
    </source>
</evidence>
<gene>
    <name evidence="4" type="ORF">LCGC14_1244210</name>
</gene>
<dbReference type="InterPro" id="IPR020845">
    <property type="entry name" value="AMP-binding_CS"/>
</dbReference>
<evidence type="ECO:0008006" key="5">
    <source>
        <dbReference type="Google" id="ProtNLM"/>
    </source>
</evidence>
<dbReference type="InterPro" id="IPR042099">
    <property type="entry name" value="ANL_N_sf"/>
</dbReference>
<dbReference type="AlphaFoldDB" id="A0A0F9LS45"/>
<dbReference type="GO" id="GO:0016878">
    <property type="term" value="F:acid-thiol ligase activity"/>
    <property type="evidence" value="ECO:0007669"/>
    <property type="project" value="UniProtKB-ARBA"/>
</dbReference>
<dbReference type="Pfam" id="PF13193">
    <property type="entry name" value="AMP-binding_C"/>
    <property type="match status" value="1"/>
</dbReference>
<dbReference type="CDD" id="cd05936">
    <property type="entry name" value="FC-FACS_FadD_like"/>
    <property type="match status" value="1"/>
</dbReference>
<evidence type="ECO:0000259" key="3">
    <source>
        <dbReference type="Pfam" id="PF13193"/>
    </source>
</evidence>
<feature type="domain" description="AMP-dependent synthetase/ligase" evidence="2">
    <location>
        <begin position="37"/>
        <end position="411"/>
    </location>
</feature>
<evidence type="ECO:0000313" key="4">
    <source>
        <dbReference type="EMBL" id="KKM89881.1"/>
    </source>
</evidence>
<dbReference type="PANTHER" id="PTHR43767">
    <property type="entry name" value="LONG-CHAIN-FATTY-ACID--COA LIGASE"/>
    <property type="match status" value="1"/>
</dbReference>